<keyword evidence="1" id="KW-1133">Transmembrane helix</keyword>
<evidence type="ECO:0000313" key="3">
    <source>
        <dbReference type="Proteomes" id="UP001197378"/>
    </source>
</evidence>
<dbReference type="RefSeq" id="WP_215871998.1">
    <property type="nucleotide sequence ID" value="NZ_JAAXYO010000039.1"/>
</dbReference>
<dbReference type="Proteomes" id="UP001197378">
    <property type="component" value="Unassembled WGS sequence"/>
</dbReference>
<comment type="caution">
    <text evidence="2">The sequence shown here is derived from an EMBL/GenBank/DDBJ whole genome shotgun (WGS) entry which is preliminary data.</text>
</comment>
<feature type="transmembrane region" description="Helical" evidence="1">
    <location>
        <begin position="9"/>
        <end position="29"/>
    </location>
</feature>
<keyword evidence="3" id="KW-1185">Reference proteome</keyword>
<dbReference type="EMBL" id="JAAXYO010000039">
    <property type="protein sequence ID" value="MBU2787431.1"/>
    <property type="molecule type" value="Genomic_DNA"/>
</dbReference>
<evidence type="ECO:0000313" key="2">
    <source>
        <dbReference type="EMBL" id="MBU2787431.1"/>
    </source>
</evidence>
<feature type="transmembrane region" description="Helical" evidence="1">
    <location>
        <begin position="67"/>
        <end position="84"/>
    </location>
</feature>
<name>A0AAE3CJ52_9PROT</name>
<dbReference type="AlphaFoldDB" id="A0AAE3CJ52"/>
<evidence type="ECO:0000256" key="1">
    <source>
        <dbReference type="SAM" id="Phobius"/>
    </source>
</evidence>
<protein>
    <submittedName>
        <fullName evidence="2">Uncharacterized protein</fullName>
    </submittedName>
</protein>
<keyword evidence="1" id="KW-0812">Transmembrane</keyword>
<sequence length="92" mass="10544">MRWRRRSSWIYTGLGLFAIALFLMVMRYLGVVFETNAKAQLALHGSTAGVDALLHLAAICNWVRWRWIANLLLLASAVTIFGLGRDWWTARH</sequence>
<organism evidence="2 3">
    <name type="scientific">Igneacidithiobacillus copahuensis</name>
    <dbReference type="NCBI Taxonomy" id="2724909"/>
    <lineage>
        <taxon>Bacteria</taxon>
        <taxon>Pseudomonadati</taxon>
        <taxon>Pseudomonadota</taxon>
        <taxon>Acidithiobacillia</taxon>
        <taxon>Acidithiobacillales</taxon>
        <taxon>Acidithiobacillaceae</taxon>
        <taxon>Igneacidithiobacillus</taxon>
    </lineage>
</organism>
<accession>A0AAE3CJ52</accession>
<gene>
    <name evidence="2" type="ORF">HFQ13_04255</name>
</gene>
<proteinExistence type="predicted"/>
<reference evidence="2" key="1">
    <citation type="journal article" date="2021" name="ISME J.">
        <title>Genomic evolution of the class Acidithiobacillia: deep-branching Proteobacteria living in extreme acidic conditions.</title>
        <authorList>
            <person name="Moya-Beltran A."/>
            <person name="Beard S."/>
            <person name="Rojas-Villalobos C."/>
            <person name="Issotta F."/>
            <person name="Gallardo Y."/>
            <person name="Ulloa R."/>
            <person name="Giaveno A."/>
            <person name="Degli Esposti M."/>
            <person name="Johnson D.B."/>
            <person name="Quatrini R."/>
        </authorList>
    </citation>
    <scope>NUCLEOTIDE SEQUENCE</scope>
    <source>
        <strain evidence="2">VAN18-1</strain>
    </source>
</reference>
<keyword evidence="1" id="KW-0472">Membrane</keyword>